<reference evidence="2 3" key="1">
    <citation type="submission" date="2020-08" db="EMBL/GenBank/DDBJ databases">
        <title>Aquariorum lacteus gen. nov., sp. nov., a new member of the family Comamonadaceae, isolated from freshwater aquarium.</title>
        <authorList>
            <person name="Chun S.-J."/>
        </authorList>
    </citation>
    <scope>NUCLEOTIDE SEQUENCE [LARGE SCALE GENOMIC DNA]</scope>
    <source>
        <strain evidence="2 3">SJAQ100</strain>
    </source>
</reference>
<gene>
    <name evidence="2" type="ORF">H4F90_11725</name>
</gene>
<name>A0A839HSN5_9BURK</name>
<organism evidence="2 3">
    <name type="scientific">Aquariibacter albus</name>
    <dbReference type="NCBI Taxonomy" id="2759899"/>
    <lineage>
        <taxon>Bacteria</taxon>
        <taxon>Pseudomonadati</taxon>
        <taxon>Pseudomonadota</taxon>
        <taxon>Betaproteobacteria</taxon>
        <taxon>Burkholderiales</taxon>
        <taxon>Sphaerotilaceae</taxon>
        <taxon>Aquariibacter</taxon>
    </lineage>
</organism>
<dbReference type="InterPro" id="IPR029063">
    <property type="entry name" value="SAM-dependent_MTases_sf"/>
</dbReference>
<dbReference type="RefSeq" id="WP_182664792.1">
    <property type="nucleotide sequence ID" value="NZ_JACIVI010000004.1"/>
</dbReference>
<evidence type="ECO:0000259" key="1">
    <source>
        <dbReference type="Pfam" id="PF05050"/>
    </source>
</evidence>
<dbReference type="PANTHER" id="PTHR34203">
    <property type="entry name" value="METHYLTRANSFERASE, FKBM FAMILY PROTEIN"/>
    <property type="match status" value="1"/>
</dbReference>
<dbReference type="GO" id="GO:0032259">
    <property type="term" value="P:methylation"/>
    <property type="evidence" value="ECO:0007669"/>
    <property type="project" value="UniProtKB-KW"/>
</dbReference>
<keyword evidence="3" id="KW-1185">Reference proteome</keyword>
<dbReference type="PANTHER" id="PTHR34203:SF15">
    <property type="entry name" value="SLL1173 PROTEIN"/>
    <property type="match status" value="1"/>
</dbReference>
<dbReference type="Gene3D" id="3.40.50.150">
    <property type="entry name" value="Vaccinia Virus protein VP39"/>
    <property type="match status" value="1"/>
</dbReference>
<accession>A0A839HSN5</accession>
<keyword evidence="2" id="KW-0808">Transferase</keyword>
<dbReference type="InterPro" id="IPR052514">
    <property type="entry name" value="SAM-dependent_MTase"/>
</dbReference>
<dbReference type="SUPFAM" id="SSF53335">
    <property type="entry name" value="S-adenosyl-L-methionine-dependent methyltransferases"/>
    <property type="match status" value="1"/>
</dbReference>
<dbReference type="AlphaFoldDB" id="A0A839HSN5"/>
<proteinExistence type="predicted"/>
<dbReference type="Proteomes" id="UP000586093">
    <property type="component" value="Unassembled WGS sequence"/>
</dbReference>
<evidence type="ECO:0000313" key="3">
    <source>
        <dbReference type="Proteomes" id="UP000586093"/>
    </source>
</evidence>
<sequence length="252" mass="28512">MKSYTELLGWSGLAVGVFGKLRGRKIRHRVDRPDCRHPLWLRLPSSDLDAYRQVFVDHEYAFKVEREPRVIVDAGANIGLASLYFANRYPGARIIAIEPERHNFDTLCANVRAYPNITPLRAALWNRDEAIDLVDPGLGDWGFMTDGGGASADLRHRRFDVVPGMTVDRLMKDHGIACIDILKMDIEGAEREVFLDPSPWIGKVNAMIVELHERLKTGCEDNFHRGAAGFDRQWRRGENVYVSHAGFMAPVV</sequence>
<comment type="caution">
    <text evidence="2">The sequence shown here is derived from an EMBL/GenBank/DDBJ whole genome shotgun (WGS) entry which is preliminary data.</text>
</comment>
<evidence type="ECO:0000313" key="2">
    <source>
        <dbReference type="EMBL" id="MBB1162648.1"/>
    </source>
</evidence>
<dbReference type="EMBL" id="JACIVI010000004">
    <property type="protein sequence ID" value="MBB1162648.1"/>
    <property type="molecule type" value="Genomic_DNA"/>
</dbReference>
<dbReference type="Pfam" id="PF05050">
    <property type="entry name" value="Methyltransf_21"/>
    <property type="match status" value="1"/>
</dbReference>
<feature type="domain" description="Methyltransferase FkbM" evidence="1">
    <location>
        <begin position="73"/>
        <end position="215"/>
    </location>
</feature>
<protein>
    <submittedName>
        <fullName evidence="2">FkbM family methyltransferase</fullName>
    </submittedName>
</protein>
<keyword evidence="2" id="KW-0489">Methyltransferase</keyword>
<dbReference type="InterPro" id="IPR006342">
    <property type="entry name" value="FkbM_mtfrase"/>
</dbReference>
<dbReference type="GO" id="GO:0008168">
    <property type="term" value="F:methyltransferase activity"/>
    <property type="evidence" value="ECO:0007669"/>
    <property type="project" value="UniProtKB-KW"/>
</dbReference>
<dbReference type="NCBIfam" id="TIGR01444">
    <property type="entry name" value="fkbM_fam"/>
    <property type="match status" value="1"/>
</dbReference>